<dbReference type="OrthoDB" id="7768569at2"/>
<dbReference type="AlphaFoldDB" id="A0A418NJW2"/>
<protein>
    <submittedName>
        <fullName evidence="1">Uncharacterized protein</fullName>
    </submittedName>
</protein>
<organism evidence="1 2">
    <name type="scientific">Pelagerythrobacter aerophilus</name>
    <dbReference type="NCBI Taxonomy" id="2306995"/>
    <lineage>
        <taxon>Bacteria</taxon>
        <taxon>Pseudomonadati</taxon>
        <taxon>Pseudomonadota</taxon>
        <taxon>Alphaproteobacteria</taxon>
        <taxon>Sphingomonadales</taxon>
        <taxon>Erythrobacteraceae</taxon>
        <taxon>Pelagerythrobacter</taxon>
    </lineage>
</organism>
<evidence type="ECO:0000313" key="1">
    <source>
        <dbReference type="EMBL" id="RIV79583.1"/>
    </source>
</evidence>
<dbReference type="RefSeq" id="WP_119512415.1">
    <property type="nucleotide sequence ID" value="NZ_QXFK01000014.1"/>
</dbReference>
<dbReference type="Proteomes" id="UP000285092">
    <property type="component" value="Unassembled WGS sequence"/>
</dbReference>
<reference evidence="1 2" key="1">
    <citation type="submission" date="2018-08" db="EMBL/GenBank/DDBJ databases">
        <title>Altererythrobacter sp.Ery1 and Ery12, the genome sequencing of novel strains in genus Alterythrobacter.</title>
        <authorList>
            <person name="Cheng H."/>
            <person name="Wu Y.-H."/>
            <person name="Fang C."/>
            <person name="Xu X.-W."/>
        </authorList>
    </citation>
    <scope>NUCLEOTIDE SEQUENCE [LARGE SCALE GENOMIC DNA]</scope>
    <source>
        <strain evidence="1 2">Ery1</strain>
    </source>
</reference>
<dbReference type="EMBL" id="QXFK01000014">
    <property type="protein sequence ID" value="RIV79583.1"/>
    <property type="molecule type" value="Genomic_DNA"/>
</dbReference>
<accession>A0A418NJW2</accession>
<sequence length="185" mass="20212">MAVNRVSWLLRIDSDPVCYLWTGFGPLETPADAVDPAGATWLGAGHIIGIPGLQALINGVADRVNFTLSGVSPETLRLAREDKASVKGAQTRIGHVVFDQDWQLVGGITWEWLGIADALRVESRHSDDGRVRSIILMVGGADTSRSNPRFTFWTDASQRLRSPTDAFCDHVAMISQGVTRRFGPR</sequence>
<name>A0A418NJW2_9SPHN</name>
<keyword evidence="2" id="KW-1185">Reference proteome</keyword>
<gene>
    <name evidence="1" type="ORF">D2V04_06330</name>
</gene>
<proteinExistence type="predicted"/>
<evidence type="ECO:0000313" key="2">
    <source>
        <dbReference type="Proteomes" id="UP000285092"/>
    </source>
</evidence>
<comment type="caution">
    <text evidence="1">The sequence shown here is derived from an EMBL/GenBank/DDBJ whole genome shotgun (WGS) entry which is preliminary data.</text>
</comment>